<dbReference type="Pfam" id="PF09037">
    <property type="entry name" value="Sulphotransf"/>
    <property type="match status" value="1"/>
</dbReference>
<dbReference type="InterPro" id="IPR027417">
    <property type="entry name" value="P-loop_NTPase"/>
</dbReference>
<dbReference type="Gene3D" id="3.40.50.300">
    <property type="entry name" value="P-loop containing nucleotide triphosphate hydrolases"/>
    <property type="match status" value="1"/>
</dbReference>
<name>A0A0D6PE39_9PROT</name>
<keyword evidence="3" id="KW-1185">Reference proteome</keyword>
<evidence type="ECO:0000313" key="2">
    <source>
        <dbReference type="EMBL" id="GAN79473.1"/>
    </source>
</evidence>
<accession>A0A0D6PE39</accession>
<dbReference type="Proteomes" id="UP000032668">
    <property type="component" value="Unassembled WGS sequence"/>
</dbReference>
<dbReference type="EMBL" id="BANC01000021">
    <property type="protein sequence ID" value="GAN79473.1"/>
    <property type="molecule type" value="Genomic_DNA"/>
</dbReference>
<evidence type="ECO:0000259" key="1">
    <source>
        <dbReference type="Pfam" id="PF09037"/>
    </source>
</evidence>
<dbReference type="SUPFAM" id="SSF52540">
    <property type="entry name" value="P-loop containing nucleoside triphosphate hydrolases"/>
    <property type="match status" value="1"/>
</dbReference>
<reference evidence="2 3" key="1">
    <citation type="submission" date="2012-11" db="EMBL/GenBank/DDBJ databases">
        <title>Whole genome sequence of Acidocella aminolytica 101 = DSM 11237.</title>
        <authorList>
            <person name="Azuma Y."/>
            <person name="Higashiura N."/>
            <person name="Hirakawa H."/>
            <person name="Matsushita K."/>
        </authorList>
    </citation>
    <scope>NUCLEOTIDE SEQUENCE [LARGE SCALE GENOMIC DNA]</scope>
    <source>
        <strain evidence="3">101 / DSM 11237</strain>
    </source>
</reference>
<proteinExistence type="predicted"/>
<gene>
    <name evidence="2" type="ORF">Aam_021_061</name>
</gene>
<comment type="caution">
    <text evidence="2">The sequence shown here is derived from an EMBL/GenBank/DDBJ whole genome shotgun (WGS) entry which is preliminary data.</text>
</comment>
<dbReference type="InterPro" id="IPR024628">
    <property type="entry name" value="Sulfotransferase_Stf0_dom"/>
</dbReference>
<evidence type="ECO:0000313" key="3">
    <source>
        <dbReference type="Proteomes" id="UP000032668"/>
    </source>
</evidence>
<dbReference type="AlphaFoldDB" id="A0A0D6PE39"/>
<organism evidence="2 3">
    <name type="scientific">Acidocella aminolytica 101 = DSM 11237</name>
    <dbReference type="NCBI Taxonomy" id="1120923"/>
    <lineage>
        <taxon>Bacteria</taxon>
        <taxon>Pseudomonadati</taxon>
        <taxon>Pseudomonadota</taxon>
        <taxon>Alphaproteobacteria</taxon>
        <taxon>Acetobacterales</taxon>
        <taxon>Acidocellaceae</taxon>
        <taxon>Acidocella</taxon>
    </lineage>
</organism>
<sequence length="179" mass="20677">MGCLMEARHVDIELLGEEIFFKIFGPGTVFFNLWRENIVAQAVSLYRAVNSGRYHSTDAAVPGVPPYDADQINKWLVHLQLQENANINILRKRGIIFDNLRYETMVKNREATLELFFSRLNINNKSETINALVANELQKVGDYWNEETEQRFRAERAESIAKFEASRLVRELSPKDISV</sequence>
<feature type="domain" description="Sulphotransferase Stf0" evidence="1">
    <location>
        <begin position="21"/>
        <end position="155"/>
    </location>
</feature>
<protein>
    <recommendedName>
        <fullName evidence="1">Sulphotransferase Stf0 domain-containing protein</fullName>
    </recommendedName>
</protein>